<keyword evidence="1" id="KW-0808">Transferase</keyword>
<reference evidence="4 5" key="1">
    <citation type="submission" date="2016-07" db="EMBL/GenBank/DDBJ databases">
        <title>Pervasive Adenine N6-methylation of Active Genes in Fungi.</title>
        <authorList>
            <consortium name="DOE Joint Genome Institute"/>
            <person name="Mondo S.J."/>
            <person name="Dannebaum R.O."/>
            <person name="Kuo R.C."/>
            <person name="Labutti K."/>
            <person name="Haridas S."/>
            <person name="Kuo A."/>
            <person name="Salamov A."/>
            <person name="Ahrendt S.R."/>
            <person name="Lipzen A."/>
            <person name="Sullivan W."/>
            <person name="Andreopoulos W.B."/>
            <person name="Clum A."/>
            <person name="Lindquist E."/>
            <person name="Daum C."/>
            <person name="Ramamoorthy G.K."/>
            <person name="Gryganskyi A."/>
            <person name="Culley D."/>
            <person name="Magnuson J.K."/>
            <person name="James T.Y."/>
            <person name="O'Malley M.A."/>
            <person name="Stajich J.E."/>
            <person name="Spatafora J.W."/>
            <person name="Visel A."/>
            <person name="Grigoriev I.V."/>
        </authorList>
    </citation>
    <scope>NUCLEOTIDE SEQUENCE [LARGE SCALE GENOMIC DNA]</scope>
    <source>
        <strain evidence="4 5">CBS 931.73</strain>
    </source>
</reference>
<organism evidence="4 5">
    <name type="scientific">Basidiobolus meristosporus CBS 931.73</name>
    <dbReference type="NCBI Taxonomy" id="1314790"/>
    <lineage>
        <taxon>Eukaryota</taxon>
        <taxon>Fungi</taxon>
        <taxon>Fungi incertae sedis</taxon>
        <taxon>Zoopagomycota</taxon>
        <taxon>Entomophthoromycotina</taxon>
        <taxon>Basidiobolomycetes</taxon>
        <taxon>Basidiobolales</taxon>
        <taxon>Basidiobolaceae</taxon>
        <taxon>Basidiobolus</taxon>
    </lineage>
</organism>
<sequence>MLFTCSVLVPLRILPEERFLTYLPHSGFHNQRIELENALLLAKHLNRSLILPPLYLGDPLKWYPFDTLYDLLRKRDKAELYYCSRVSSAMCDEYDSWTMLPWNNIYNLTVFQDFLRLHERQTMEPEALSRFNNGSLEGIYYIKDIWKDEIHKLIYSHRSVINASNEIIRKLGGLGNYYSVHARIKGSIFISNALENVESMVENLLRMMTLGNKHYSQTYATHATRPSLSQCIKLQHGQPAEYPIVYLSTDSPDPLHNPNLTSLFRTFPCTFFAEDFQTELTTLQREYNSLDGTSIGRFLVPMVESMVAANGQYFVGTNKSTFSENIRYLHNTFLGRLDPIPLKY</sequence>
<dbReference type="PANTHER" id="PTHR36050:SF1">
    <property type="entry name" value="O-FUCOSYLTRANSFERASE 30"/>
    <property type="match status" value="1"/>
</dbReference>
<dbReference type="CDD" id="cd11296">
    <property type="entry name" value="O-FucT_like"/>
    <property type="match status" value="1"/>
</dbReference>
<proteinExistence type="predicted"/>
<accession>A0A1Y1Y2C3</accession>
<dbReference type="GO" id="GO:0006004">
    <property type="term" value="P:fucose metabolic process"/>
    <property type="evidence" value="ECO:0007669"/>
    <property type="project" value="UniProtKB-KW"/>
</dbReference>
<dbReference type="Gene3D" id="3.40.50.11350">
    <property type="match status" value="1"/>
</dbReference>
<keyword evidence="2" id="KW-0294">Fucose metabolism</keyword>
<keyword evidence="3" id="KW-0119">Carbohydrate metabolism</keyword>
<keyword evidence="5" id="KW-1185">Reference proteome</keyword>
<protein>
    <recommendedName>
        <fullName evidence="6">O-fucosyltransferase family protein</fullName>
    </recommendedName>
</protein>
<dbReference type="Pfam" id="PF10250">
    <property type="entry name" value="O-FucT"/>
    <property type="match status" value="1"/>
</dbReference>
<dbReference type="PANTHER" id="PTHR36050">
    <property type="entry name" value="O-FUCOSYLTRANSFERASE 30"/>
    <property type="match status" value="1"/>
</dbReference>
<dbReference type="InterPro" id="IPR019378">
    <property type="entry name" value="GDP-Fuc_O-FucTrfase"/>
</dbReference>
<gene>
    <name evidence="4" type="ORF">K493DRAFT_226352</name>
</gene>
<dbReference type="OrthoDB" id="1882547at2759"/>
<evidence type="ECO:0008006" key="6">
    <source>
        <dbReference type="Google" id="ProtNLM"/>
    </source>
</evidence>
<evidence type="ECO:0000313" key="4">
    <source>
        <dbReference type="EMBL" id="ORX92162.1"/>
    </source>
</evidence>
<dbReference type="AlphaFoldDB" id="A0A1Y1Y2C3"/>
<name>A0A1Y1Y2C3_9FUNG</name>
<dbReference type="GO" id="GO:0016740">
    <property type="term" value="F:transferase activity"/>
    <property type="evidence" value="ECO:0007669"/>
    <property type="project" value="UniProtKB-KW"/>
</dbReference>
<dbReference type="EMBL" id="MCFE01000289">
    <property type="protein sequence ID" value="ORX92162.1"/>
    <property type="molecule type" value="Genomic_DNA"/>
</dbReference>
<comment type="caution">
    <text evidence="4">The sequence shown here is derived from an EMBL/GenBank/DDBJ whole genome shotgun (WGS) entry which is preliminary data.</text>
</comment>
<evidence type="ECO:0000256" key="3">
    <source>
        <dbReference type="ARBA" id="ARBA00023277"/>
    </source>
</evidence>
<dbReference type="InParanoid" id="A0A1Y1Y2C3"/>
<evidence type="ECO:0000256" key="1">
    <source>
        <dbReference type="ARBA" id="ARBA00022679"/>
    </source>
</evidence>
<dbReference type="Proteomes" id="UP000193498">
    <property type="component" value="Unassembled WGS sequence"/>
</dbReference>
<evidence type="ECO:0000256" key="2">
    <source>
        <dbReference type="ARBA" id="ARBA00023253"/>
    </source>
</evidence>
<evidence type="ECO:0000313" key="5">
    <source>
        <dbReference type="Proteomes" id="UP000193498"/>
    </source>
</evidence>
<dbReference type="STRING" id="1314790.A0A1Y1Y2C3"/>